<keyword evidence="3" id="KW-1185">Reference proteome</keyword>
<keyword evidence="1" id="KW-1133">Transmembrane helix</keyword>
<keyword evidence="1" id="KW-0472">Membrane</keyword>
<dbReference type="Gene3D" id="2.60.40.10">
    <property type="entry name" value="Immunoglobulins"/>
    <property type="match status" value="2"/>
</dbReference>
<accession>A0ABD6CKZ1</accession>
<dbReference type="AlphaFoldDB" id="A0ABD6CKZ1"/>
<protein>
    <recommendedName>
        <fullName evidence="4">Glycyl aminopeptidase</fullName>
    </recommendedName>
</protein>
<evidence type="ECO:0000313" key="3">
    <source>
        <dbReference type="Proteomes" id="UP001597085"/>
    </source>
</evidence>
<comment type="caution">
    <text evidence="2">The sequence shown here is derived from an EMBL/GenBank/DDBJ whole genome shotgun (WGS) entry which is preliminary data.</text>
</comment>
<evidence type="ECO:0000313" key="2">
    <source>
        <dbReference type="EMBL" id="MFD1598480.1"/>
    </source>
</evidence>
<proteinExistence type="predicted"/>
<name>A0ABD6CKZ1_9EURY</name>
<dbReference type="Proteomes" id="UP001597085">
    <property type="component" value="Unassembled WGS sequence"/>
</dbReference>
<feature type="transmembrane region" description="Helical" evidence="1">
    <location>
        <begin position="705"/>
        <end position="724"/>
    </location>
</feature>
<gene>
    <name evidence="2" type="ORF">ACFSBX_05870</name>
</gene>
<dbReference type="InterPro" id="IPR013783">
    <property type="entry name" value="Ig-like_fold"/>
</dbReference>
<evidence type="ECO:0008006" key="4">
    <source>
        <dbReference type="Google" id="ProtNLM"/>
    </source>
</evidence>
<sequence length="730" mass="77265">MGRGATRLLLIAGVLVVGFGALAAPTAAATDVGSDDVANATAVESATANATAVEDTAANATAADVTSSIATTNATGSIASSTVAANAAQSTATASGGSNVELTQHLRLVPERPGVYGVAHRYRLPEGLRRLEVTLPAESTIVSTTGFDRREDRTYEWDGATSNPRIEYRTPANRTVDQTGPIGAPGRLTFVDVGEWALVSAPATSHSWGWVGTESVGFERSMTTDEGATGGTVAYLGPHEEYTHTAHGQEFRLIVPDAADLEESPEELFASLSAASDRLRVGDRDETVFLVAAPTPEGIEWGVRGLHTGGSDMWVRDVERLDEANNVWLHEYVHSRQAYTAAEDSRWFTEASAVYYAALLTLEQERITYPEFRARLALGERDYGGSVLTEPDTWQRNANYHVGALVAGELDRQIRLSTGGDASLQEPFRRMNAKGDVVAASDVRSYLSVTGGDSVARASDRYTKTTTRPTAWSVDEHREAFGDLPDPARITYAIPSGGDAVRVGGPYRNRSLGSERPVVLVPGERLGVDVVATNFGGNDGDYEATLRVDDEPLTTRTGQLAPEESTTLTFEHAFDSPGERVVSVGDATLRVSVREPAPAQVSSFSANRTDLSAGEWVELSANVRNDADYPGEVALAFARDGEPFETRTVRLDAGADATVTTAVRLEEPGTYVFGLGNASSETAVVTVPAGNAGDGGEQTDTGTPGFGPVVAVVGVVALGVAAVVRRNRAE</sequence>
<keyword evidence="1" id="KW-0812">Transmembrane</keyword>
<evidence type="ECO:0000256" key="1">
    <source>
        <dbReference type="SAM" id="Phobius"/>
    </source>
</evidence>
<reference evidence="2 3" key="1">
    <citation type="journal article" date="2019" name="Int. J. Syst. Evol. Microbiol.">
        <title>The Global Catalogue of Microorganisms (GCM) 10K type strain sequencing project: providing services to taxonomists for standard genome sequencing and annotation.</title>
        <authorList>
            <consortium name="The Broad Institute Genomics Platform"/>
            <consortium name="The Broad Institute Genome Sequencing Center for Infectious Disease"/>
            <person name="Wu L."/>
            <person name="Ma J."/>
        </authorList>
    </citation>
    <scope>NUCLEOTIDE SEQUENCE [LARGE SCALE GENOMIC DNA]</scope>
    <source>
        <strain evidence="2 3">CGMCC 1.12121</strain>
    </source>
</reference>
<dbReference type="RefSeq" id="WP_256419717.1">
    <property type="nucleotide sequence ID" value="NZ_JANHDI010000001.1"/>
</dbReference>
<organism evidence="2 3">
    <name type="scientific">Halobellus rarus</name>
    <dbReference type="NCBI Taxonomy" id="1126237"/>
    <lineage>
        <taxon>Archaea</taxon>
        <taxon>Methanobacteriati</taxon>
        <taxon>Methanobacteriota</taxon>
        <taxon>Stenosarchaea group</taxon>
        <taxon>Halobacteria</taxon>
        <taxon>Halobacteriales</taxon>
        <taxon>Haloferacaceae</taxon>
        <taxon>Halobellus</taxon>
    </lineage>
</organism>
<dbReference type="EMBL" id="JBHUDK010000005">
    <property type="protein sequence ID" value="MFD1598480.1"/>
    <property type="molecule type" value="Genomic_DNA"/>
</dbReference>